<name>X1MIB5_9ZZZZ</name>
<comment type="caution">
    <text evidence="1">The sequence shown here is derived from an EMBL/GenBank/DDBJ whole genome shotgun (WGS) entry which is preliminary data.</text>
</comment>
<evidence type="ECO:0000313" key="1">
    <source>
        <dbReference type="EMBL" id="GAI17821.1"/>
    </source>
</evidence>
<dbReference type="EMBL" id="BARV01008292">
    <property type="protein sequence ID" value="GAI17821.1"/>
    <property type="molecule type" value="Genomic_DNA"/>
</dbReference>
<sequence>TNLRILDNEITDNEGVGILIDSTVTTPDSAIAIKFNTITGNDADNDGYGIQNADIVATVDATFNWWGTTVADDIAAMVNDTTTDGSVTTYEPFLADTVDAVFSASDIAVGATSIAKDTADVAVSVAGTGVTVDTITVAKYIANPQEAIAGAIAFYDVYVAGVTDTDPMATIKFYAGDALTDVYLWSAATLTWGDPLDATFSAYGGYVWVVVDPAMLGGTPFALVGGAAAGLDTPPEILAPDTGADDVSLTPIFAWEPVTDAEGYCFELADNVNFVAPMVRLDGELGRLFVTAYAYVGELEYSTAYYWRVKATSGAFNPWIQWTQVEHFDVESDWASSVFITMDEPEEELPPVVIEETE</sequence>
<dbReference type="Gene3D" id="2.60.40.10">
    <property type="entry name" value="Immunoglobulins"/>
    <property type="match status" value="1"/>
</dbReference>
<gene>
    <name evidence="1" type="ORF">S06H3_16718</name>
</gene>
<feature type="non-terminal residue" evidence="1">
    <location>
        <position position="358"/>
    </location>
</feature>
<dbReference type="AlphaFoldDB" id="X1MIB5"/>
<dbReference type="InterPro" id="IPR013783">
    <property type="entry name" value="Ig-like_fold"/>
</dbReference>
<feature type="non-terminal residue" evidence="1">
    <location>
        <position position="1"/>
    </location>
</feature>
<accession>X1MIB5</accession>
<proteinExistence type="predicted"/>
<protein>
    <submittedName>
        <fullName evidence="1">Uncharacterized protein</fullName>
    </submittedName>
</protein>
<organism evidence="1">
    <name type="scientific">marine sediment metagenome</name>
    <dbReference type="NCBI Taxonomy" id="412755"/>
    <lineage>
        <taxon>unclassified sequences</taxon>
        <taxon>metagenomes</taxon>
        <taxon>ecological metagenomes</taxon>
    </lineage>
</organism>
<reference evidence="1" key="1">
    <citation type="journal article" date="2014" name="Front. Microbiol.">
        <title>High frequency of phylogenetically diverse reductive dehalogenase-homologous genes in deep subseafloor sedimentary metagenomes.</title>
        <authorList>
            <person name="Kawai M."/>
            <person name="Futagami T."/>
            <person name="Toyoda A."/>
            <person name="Takaki Y."/>
            <person name="Nishi S."/>
            <person name="Hori S."/>
            <person name="Arai W."/>
            <person name="Tsubouchi T."/>
            <person name="Morono Y."/>
            <person name="Uchiyama I."/>
            <person name="Ito T."/>
            <person name="Fujiyama A."/>
            <person name="Inagaki F."/>
            <person name="Takami H."/>
        </authorList>
    </citation>
    <scope>NUCLEOTIDE SEQUENCE</scope>
    <source>
        <strain evidence="1">Expedition CK06-06</strain>
    </source>
</reference>